<feature type="transmembrane region" description="Helical" evidence="7">
    <location>
        <begin position="231"/>
        <end position="253"/>
    </location>
</feature>
<dbReference type="OrthoDB" id="9787837at2"/>
<keyword evidence="4 7" id="KW-0812">Transmembrane</keyword>
<sequence length="269" mass="29824">MKKYLHYLLLIVLAVIILAPFLYALVVSFESAEETLAFPPVLLPAHLATDSYSKALATAPLLSFIVNSFVVSLLVTAGQIITCSLAAYAFAFLKFPCKKILFILFLSTMMIPAESIIIPNYFTVRSLDWLNSYQGLSIPFMASAFGTFLLRQYFQTLPKEIYEAARMDGCGRLRFFLTMVLPLSKPALATLAVYAFLTTYNQYMWPLLITSSDNMRTVQIGLAMLQWDQGISWNTTMAGIVIVSLPTILLLILGQKQLVKGLTAGSTKG</sequence>
<feature type="transmembrane region" description="Helical" evidence="7">
    <location>
        <begin position="69"/>
        <end position="93"/>
    </location>
</feature>
<dbReference type="RefSeq" id="WP_132547442.1">
    <property type="nucleotide sequence ID" value="NZ_SMAA01000002.1"/>
</dbReference>
<keyword evidence="10" id="KW-1185">Reference proteome</keyword>
<protein>
    <submittedName>
        <fullName evidence="9">Carbohydrate ABC transporter membrane protein 2 (CUT1 family)</fullName>
    </submittedName>
</protein>
<evidence type="ECO:0000256" key="4">
    <source>
        <dbReference type="ARBA" id="ARBA00022692"/>
    </source>
</evidence>
<evidence type="ECO:0000256" key="5">
    <source>
        <dbReference type="ARBA" id="ARBA00022989"/>
    </source>
</evidence>
<keyword evidence="2 7" id="KW-0813">Transport</keyword>
<keyword evidence="6 7" id="KW-0472">Membrane</keyword>
<keyword evidence="5 7" id="KW-1133">Transmembrane helix</keyword>
<dbReference type="Proteomes" id="UP000295188">
    <property type="component" value="Unassembled WGS sequence"/>
</dbReference>
<comment type="similarity">
    <text evidence="7">Belongs to the binding-protein-dependent transport system permease family.</text>
</comment>
<comment type="caution">
    <text evidence="9">The sequence shown here is derived from an EMBL/GenBank/DDBJ whole genome shotgun (WGS) entry which is preliminary data.</text>
</comment>
<feature type="domain" description="ABC transmembrane type-1" evidence="8">
    <location>
        <begin position="65"/>
        <end position="254"/>
    </location>
</feature>
<dbReference type="EMBL" id="SMAA01000002">
    <property type="protein sequence ID" value="TCS81503.1"/>
    <property type="molecule type" value="Genomic_DNA"/>
</dbReference>
<evidence type="ECO:0000256" key="2">
    <source>
        <dbReference type="ARBA" id="ARBA00022448"/>
    </source>
</evidence>
<dbReference type="InterPro" id="IPR035906">
    <property type="entry name" value="MetI-like_sf"/>
</dbReference>
<organism evidence="9 10">
    <name type="scientific">Pectinatus cerevisiiphilus</name>
    <dbReference type="NCBI Taxonomy" id="86956"/>
    <lineage>
        <taxon>Bacteria</taxon>
        <taxon>Bacillati</taxon>
        <taxon>Bacillota</taxon>
        <taxon>Negativicutes</taxon>
        <taxon>Selenomonadales</taxon>
        <taxon>Selenomonadaceae</taxon>
        <taxon>Pectinatus</taxon>
    </lineage>
</organism>
<dbReference type="CDD" id="cd06261">
    <property type="entry name" value="TM_PBP2"/>
    <property type="match status" value="1"/>
</dbReference>
<dbReference type="Gene3D" id="1.10.3720.10">
    <property type="entry name" value="MetI-like"/>
    <property type="match status" value="1"/>
</dbReference>
<reference evidence="9 10" key="1">
    <citation type="submission" date="2019-03" db="EMBL/GenBank/DDBJ databases">
        <title>Genomic Encyclopedia of Type Strains, Phase IV (KMG-IV): sequencing the most valuable type-strain genomes for metagenomic binning, comparative biology and taxonomic classification.</title>
        <authorList>
            <person name="Goeker M."/>
        </authorList>
    </citation>
    <scope>NUCLEOTIDE SEQUENCE [LARGE SCALE GENOMIC DNA]</scope>
    <source>
        <strain evidence="9 10">DSM 20467</strain>
    </source>
</reference>
<dbReference type="InterPro" id="IPR000515">
    <property type="entry name" value="MetI-like"/>
</dbReference>
<evidence type="ECO:0000313" key="9">
    <source>
        <dbReference type="EMBL" id="TCS81503.1"/>
    </source>
</evidence>
<evidence type="ECO:0000313" key="10">
    <source>
        <dbReference type="Proteomes" id="UP000295188"/>
    </source>
</evidence>
<comment type="subcellular location">
    <subcellularLocation>
        <location evidence="1 7">Cell membrane</location>
        <topology evidence="1 7">Multi-pass membrane protein</topology>
    </subcellularLocation>
</comment>
<dbReference type="AlphaFoldDB" id="A0A4R3KEK2"/>
<evidence type="ECO:0000256" key="7">
    <source>
        <dbReference type="RuleBase" id="RU363032"/>
    </source>
</evidence>
<dbReference type="PANTHER" id="PTHR43744:SF8">
    <property type="entry name" value="SN-GLYCEROL-3-PHOSPHATE TRANSPORT SYSTEM PERMEASE PROTEIN UGPE"/>
    <property type="match status" value="1"/>
</dbReference>
<evidence type="ECO:0000256" key="3">
    <source>
        <dbReference type="ARBA" id="ARBA00022475"/>
    </source>
</evidence>
<dbReference type="Pfam" id="PF00528">
    <property type="entry name" value="BPD_transp_1"/>
    <property type="match status" value="1"/>
</dbReference>
<feature type="transmembrane region" description="Helical" evidence="7">
    <location>
        <begin position="175"/>
        <end position="197"/>
    </location>
</feature>
<dbReference type="SUPFAM" id="SSF161098">
    <property type="entry name" value="MetI-like"/>
    <property type="match status" value="1"/>
</dbReference>
<accession>A0A4R3KEK2</accession>
<dbReference type="GO" id="GO:0005886">
    <property type="term" value="C:plasma membrane"/>
    <property type="evidence" value="ECO:0007669"/>
    <property type="project" value="UniProtKB-SubCell"/>
</dbReference>
<name>A0A4R3KEK2_9FIRM</name>
<evidence type="ECO:0000256" key="6">
    <source>
        <dbReference type="ARBA" id="ARBA00023136"/>
    </source>
</evidence>
<feature type="transmembrane region" description="Helical" evidence="7">
    <location>
        <begin position="134"/>
        <end position="154"/>
    </location>
</feature>
<gene>
    <name evidence="9" type="ORF">EDC37_102209</name>
</gene>
<dbReference type="PROSITE" id="PS50928">
    <property type="entry name" value="ABC_TM1"/>
    <property type="match status" value="1"/>
</dbReference>
<dbReference type="GO" id="GO:0055085">
    <property type="term" value="P:transmembrane transport"/>
    <property type="evidence" value="ECO:0007669"/>
    <property type="project" value="InterPro"/>
</dbReference>
<dbReference type="PANTHER" id="PTHR43744">
    <property type="entry name" value="ABC TRANSPORTER PERMEASE PROTEIN MG189-RELATED-RELATED"/>
    <property type="match status" value="1"/>
</dbReference>
<keyword evidence="3" id="KW-1003">Cell membrane</keyword>
<evidence type="ECO:0000259" key="8">
    <source>
        <dbReference type="PROSITE" id="PS50928"/>
    </source>
</evidence>
<evidence type="ECO:0000256" key="1">
    <source>
        <dbReference type="ARBA" id="ARBA00004651"/>
    </source>
</evidence>
<proteinExistence type="inferred from homology"/>
<feature type="transmembrane region" description="Helical" evidence="7">
    <location>
        <begin position="100"/>
        <end position="122"/>
    </location>
</feature>
<feature type="transmembrane region" description="Helical" evidence="7">
    <location>
        <begin position="7"/>
        <end position="29"/>
    </location>
</feature>